<comment type="caution">
    <text evidence="2">The sequence shown here is derived from an EMBL/GenBank/DDBJ whole genome shotgun (WGS) entry which is preliminary data.</text>
</comment>
<dbReference type="AlphaFoldDB" id="M7NPU6"/>
<name>M7NPU6_9MICC</name>
<keyword evidence="3" id="KW-1185">Reference proteome</keyword>
<gene>
    <name evidence="2" type="ORF">ADIAG_00566</name>
</gene>
<protein>
    <submittedName>
        <fullName evidence="2">Uncharacterized protein</fullName>
    </submittedName>
</protein>
<reference evidence="2 3" key="1">
    <citation type="journal article" date="2013" name="Genome Announc.">
        <title>Draft Genome Sequence of Arthrobacter gangotriensis Strain Lz1yT, Isolated from a Penguin Rookery Soil Sample Collected in Antarctica, near the Indian Station Dakshin Gangotri.</title>
        <authorList>
            <person name="Shivaji S."/>
            <person name="Ara S."/>
            <person name="Bandi S."/>
            <person name="Singh A."/>
            <person name="Kumar Pinnaka A."/>
        </authorList>
    </citation>
    <scope>NUCLEOTIDE SEQUENCE [LARGE SCALE GENOMIC DNA]</scope>
    <source>
        <strain evidence="2 3">Lz1y</strain>
    </source>
</reference>
<dbReference type="EMBL" id="AOCK01000001">
    <property type="protein sequence ID" value="EMR00559.1"/>
    <property type="molecule type" value="Genomic_DNA"/>
</dbReference>
<organism evidence="2 3">
    <name type="scientific">Paeniglutamicibacter gangotriensis Lz1y</name>
    <dbReference type="NCBI Taxonomy" id="1276920"/>
    <lineage>
        <taxon>Bacteria</taxon>
        <taxon>Bacillati</taxon>
        <taxon>Actinomycetota</taxon>
        <taxon>Actinomycetes</taxon>
        <taxon>Micrococcales</taxon>
        <taxon>Micrococcaceae</taxon>
        <taxon>Paeniglutamicibacter</taxon>
    </lineage>
</organism>
<evidence type="ECO:0000256" key="1">
    <source>
        <dbReference type="SAM" id="MobiDB-lite"/>
    </source>
</evidence>
<dbReference type="Proteomes" id="UP000012015">
    <property type="component" value="Unassembled WGS sequence"/>
</dbReference>
<evidence type="ECO:0000313" key="2">
    <source>
        <dbReference type="EMBL" id="EMR00559.1"/>
    </source>
</evidence>
<sequence length="83" mass="9085">MPFPTHGDRSFTRRMTLAQLHAHPTELFDVHAGQPDLPNGPPPGSLLKHPGTKKPSVNTLGRALADGFIRGFPGVCEEPHRRD</sequence>
<feature type="region of interest" description="Disordered" evidence="1">
    <location>
        <begin position="32"/>
        <end position="56"/>
    </location>
</feature>
<dbReference type="STRING" id="1276920.ADIAG_00566"/>
<evidence type="ECO:0000313" key="3">
    <source>
        <dbReference type="Proteomes" id="UP000012015"/>
    </source>
</evidence>
<accession>M7NPU6</accession>
<proteinExistence type="predicted"/>
<dbReference type="PATRIC" id="fig|1276920.7.peg.568"/>